<evidence type="ECO:0000313" key="7">
    <source>
        <dbReference type="Proteomes" id="UP001241656"/>
    </source>
</evidence>
<comment type="similarity">
    <text evidence="1">Belongs to the LysR transcriptional regulatory family.</text>
</comment>
<evidence type="ECO:0000256" key="1">
    <source>
        <dbReference type="ARBA" id="ARBA00009437"/>
    </source>
</evidence>
<evidence type="ECO:0000313" key="6">
    <source>
        <dbReference type="EMBL" id="WHF52762.1"/>
    </source>
</evidence>
<sequence>MKTNLEWFRSFKAIYETGTLTAAAKQLALSQPGVSLHLNSLEVYTGFPLFERKSKKMYPTEKGKILYNQVENLLTSFDSVEELLHRKSGDIRPTVSVGVCVELFQYFLEDQLYQFDFNLIAKFDNDDYLRQLLEKNILDFIITNRKNNEKDWEYEDFFVEKLVLVAGKNADVATIQNLMDQKKWSESKDWLRNQKWYGTAADMEHVIKYWKVHFNETPDFSPNFIVPNKFSILKSLSNDNAFSVLPAFLCKNHPHIHLINSPKEVNNPLYLCKRKKLQSPIEINWITQFLHEKAKNLLNDT</sequence>
<protein>
    <submittedName>
        <fullName evidence="6">LysR family transcriptional regulator</fullName>
    </submittedName>
</protein>
<proteinExistence type="inferred from homology"/>
<dbReference type="PANTHER" id="PTHR30126">
    <property type="entry name" value="HTH-TYPE TRANSCRIPTIONAL REGULATOR"/>
    <property type="match status" value="1"/>
</dbReference>
<dbReference type="PRINTS" id="PR00039">
    <property type="entry name" value="HTHLYSR"/>
</dbReference>
<evidence type="ECO:0000256" key="4">
    <source>
        <dbReference type="ARBA" id="ARBA00023163"/>
    </source>
</evidence>
<dbReference type="InterPro" id="IPR000847">
    <property type="entry name" value="LysR_HTH_N"/>
</dbReference>
<dbReference type="InterPro" id="IPR036390">
    <property type="entry name" value="WH_DNA-bd_sf"/>
</dbReference>
<keyword evidence="2" id="KW-0805">Transcription regulation</keyword>
<dbReference type="RefSeq" id="WP_282906024.1">
    <property type="nucleotide sequence ID" value="NZ_CP124855.1"/>
</dbReference>
<evidence type="ECO:0000259" key="5">
    <source>
        <dbReference type="PROSITE" id="PS50931"/>
    </source>
</evidence>
<dbReference type="EMBL" id="CP124855">
    <property type="protein sequence ID" value="WHF52762.1"/>
    <property type="molecule type" value="Genomic_DNA"/>
</dbReference>
<gene>
    <name evidence="6" type="ORF">QGN23_05665</name>
</gene>
<dbReference type="InterPro" id="IPR036388">
    <property type="entry name" value="WH-like_DNA-bd_sf"/>
</dbReference>
<keyword evidence="3" id="KW-0238">DNA-binding</keyword>
<dbReference type="Proteomes" id="UP001241656">
    <property type="component" value="Chromosome"/>
</dbReference>
<dbReference type="PANTHER" id="PTHR30126:SF40">
    <property type="entry name" value="HTH-TYPE TRANSCRIPTIONAL REGULATOR GLTR"/>
    <property type="match status" value="1"/>
</dbReference>
<keyword evidence="4" id="KW-0804">Transcription</keyword>
<keyword evidence="7" id="KW-1185">Reference proteome</keyword>
<evidence type="ECO:0000256" key="2">
    <source>
        <dbReference type="ARBA" id="ARBA00023015"/>
    </source>
</evidence>
<name>A0ABY8RHY8_9FLAO</name>
<accession>A0ABY8RHY8</accession>
<reference evidence="6 7" key="1">
    <citation type="submission" date="2023-05" db="EMBL/GenBank/DDBJ databases">
        <title>Genomic insight into Chryseobacterium sp. wdc7 isolated forest soil (Gotjawal).</title>
        <authorList>
            <person name="Park S.-J."/>
        </authorList>
    </citation>
    <scope>NUCLEOTIDE SEQUENCE [LARGE SCALE GENOMIC DNA]</scope>
    <source>
        <strain evidence="7">wdc7</strain>
    </source>
</reference>
<dbReference type="PROSITE" id="PS50931">
    <property type="entry name" value="HTH_LYSR"/>
    <property type="match status" value="1"/>
</dbReference>
<dbReference type="SUPFAM" id="SSF53850">
    <property type="entry name" value="Periplasmic binding protein-like II"/>
    <property type="match status" value="1"/>
</dbReference>
<dbReference type="SUPFAM" id="SSF46785">
    <property type="entry name" value="Winged helix' DNA-binding domain"/>
    <property type="match status" value="1"/>
</dbReference>
<organism evidence="6 7">
    <name type="scientific">Chryseobacterium gotjawalense</name>
    <dbReference type="NCBI Taxonomy" id="3042315"/>
    <lineage>
        <taxon>Bacteria</taxon>
        <taxon>Pseudomonadati</taxon>
        <taxon>Bacteroidota</taxon>
        <taxon>Flavobacteriia</taxon>
        <taxon>Flavobacteriales</taxon>
        <taxon>Weeksellaceae</taxon>
        <taxon>Chryseobacterium group</taxon>
        <taxon>Chryseobacterium</taxon>
    </lineage>
</organism>
<dbReference type="Gene3D" id="1.10.10.10">
    <property type="entry name" value="Winged helix-like DNA-binding domain superfamily/Winged helix DNA-binding domain"/>
    <property type="match status" value="1"/>
</dbReference>
<evidence type="ECO:0000256" key="3">
    <source>
        <dbReference type="ARBA" id="ARBA00023125"/>
    </source>
</evidence>
<feature type="domain" description="HTH lysR-type" evidence="5">
    <location>
        <begin position="3"/>
        <end position="60"/>
    </location>
</feature>
<dbReference type="Pfam" id="PF00126">
    <property type="entry name" value="HTH_1"/>
    <property type="match status" value="1"/>
</dbReference>